<comment type="caution">
    <text evidence="1">The sequence shown here is derived from an EMBL/GenBank/DDBJ whole genome shotgun (WGS) entry which is preliminary data.</text>
</comment>
<dbReference type="AlphaFoldDB" id="A0A0F9CXW9"/>
<organism evidence="1">
    <name type="scientific">marine sediment metagenome</name>
    <dbReference type="NCBI Taxonomy" id="412755"/>
    <lineage>
        <taxon>unclassified sequences</taxon>
        <taxon>metagenomes</taxon>
        <taxon>ecological metagenomes</taxon>
    </lineage>
</organism>
<dbReference type="EMBL" id="LAZR01034080">
    <property type="protein sequence ID" value="KKL46306.1"/>
    <property type="molecule type" value="Genomic_DNA"/>
</dbReference>
<reference evidence="1" key="1">
    <citation type="journal article" date="2015" name="Nature">
        <title>Complex archaea that bridge the gap between prokaryotes and eukaryotes.</title>
        <authorList>
            <person name="Spang A."/>
            <person name="Saw J.H."/>
            <person name="Jorgensen S.L."/>
            <person name="Zaremba-Niedzwiedzka K."/>
            <person name="Martijn J."/>
            <person name="Lind A.E."/>
            <person name="van Eijk R."/>
            <person name="Schleper C."/>
            <person name="Guy L."/>
            <person name="Ettema T.J."/>
        </authorList>
    </citation>
    <scope>NUCLEOTIDE SEQUENCE</scope>
</reference>
<accession>A0A0F9CXW9</accession>
<evidence type="ECO:0000313" key="1">
    <source>
        <dbReference type="EMBL" id="KKL46306.1"/>
    </source>
</evidence>
<name>A0A0F9CXW9_9ZZZZ</name>
<sequence length="59" mass="6955">MILVLKTNEGIVRSEFKNVDKLNLDYSTGLEDRYTLLKWLISNMEEGQWLDQKHKKSKG</sequence>
<proteinExistence type="predicted"/>
<gene>
    <name evidence="1" type="ORF">LCGC14_2346830</name>
</gene>
<protein>
    <submittedName>
        <fullName evidence="1">Uncharacterized protein</fullName>
    </submittedName>
</protein>